<dbReference type="PANTHER" id="PTHR34535">
    <property type="entry name" value="HYDROGENASE MATURATION FACTOR HYPA"/>
    <property type="match status" value="1"/>
</dbReference>
<feature type="binding site" evidence="4">
    <location>
        <position position="73"/>
    </location>
    <ligand>
        <name>Zn(2+)</name>
        <dbReference type="ChEBI" id="CHEBI:29105"/>
    </ligand>
</feature>
<evidence type="ECO:0000313" key="5">
    <source>
        <dbReference type="EMBL" id="KPL74718.1"/>
    </source>
</evidence>
<keyword evidence="3 4" id="KW-0862">Zinc</keyword>
<keyword evidence="2 4" id="KW-0479">Metal-binding</keyword>
<comment type="function">
    <text evidence="4">Involved in the maturation of [NiFe] hydrogenases. Required for nickel insertion into the metal center of the hydrogenase.</text>
</comment>
<keyword evidence="6" id="KW-1185">Reference proteome</keyword>
<comment type="caution">
    <text evidence="5">The sequence shown here is derived from an EMBL/GenBank/DDBJ whole genome shotgun (WGS) entry which is preliminary data.</text>
</comment>
<dbReference type="PIRSF" id="PIRSF004761">
    <property type="entry name" value="Hydrgn_mat_HypA"/>
    <property type="match status" value="1"/>
</dbReference>
<dbReference type="OrthoDB" id="9800361at2"/>
<sequence>MHELAVTESILQISEKYAREADALKVTGINLVIGKLSSIVDDSVQFYWDIISNNSLCKGALLHFERRDAVLHCNQCSVEYRIDTSLQPCPNCGSPDVKIISGEEFFVDSIEIEK</sequence>
<dbReference type="Gene3D" id="3.30.2320.80">
    <property type="match status" value="1"/>
</dbReference>
<protein>
    <recommendedName>
        <fullName evidence="4">Hydrogenase maturation factor HypA</fullName>
    </recommendedName>
</protein>
<dbReference type="AlphaFoldDB" id="A0A0P6XZV2"/>
<comment type="similarity">
    <text evidence="4">Belongs to the HypA/HybF family.</text>
</comment>
<evidence type="ECO:0000256" key="2">
    <source>
        <dbReference type="ARBA" id="ARBA00022723"/>
    </source>
</evidence>
<keyword evidence="1 4" id="KW-0533">Nickel</keyword>
<name>A0A0P6XZV2_9CHLR</name>
<feature type="binding site" evidence="4">
    <location>
        <position position="92"/>
    </location>
    <ligand>
        <name>Zn(2+)</name>
        <dbReference type="ChEBI" id="CHEBI:29105"/>
    </ligand>
</feature>
<dbReference type="InterPro" id="IPR000688">
    <property type="entry name" value="HypA/HybF"/>
</dbReference>
<reference evidence="5 6" key="1">
    <citation type="submission" date="2015-07" db="EMBL/GenBank/DDBJ databases">
        <title>Genome sequence of Leptolinea tardivitalis DSM 16556.</title>
        <authorList>
            <person name="Hemp J."/>
            <person name="Ward L.M."/>
            <person name="Pace L.A."/>
            <person name="Fischer W.W."/>
        </authorList>
    </citation>
    <scope>NUCLEOTIDE SEQUENCE [LARGE SCALE GENOMIC DNA]</scope>
    <source>
        <strain evidence="5 6">YMTK-2</strain>
    </source>
</reference>
<accession>A0A0P6XZV2</accession>
<evidence type="ECO:0000256" key="1">
    <source>
        <dbReference type="ARBA" id="ARBA00022596"/>
    </source>
</evidence>
<dbReference type="GO" id="GO:0016151">
    <property type="term" value="F:nickel cation binding"/>
    <property type="evidence" value="ECO:0007669"/>
    <property type="project" value="UniProtKB-UniRule"/>
</dbReference>
<dbReference type="HAMAP" id="MF_00213">
    <property type="entry name" value="HypA_HybF"/>
    <property type="match status" value="1"/>
</dbReference>
<dbReference type="STRING" id="229920.ADM99_01155"/>
<feature type="binding site" evidence="4">
    <location>
        <position position="76"/>
    </location>
    <ligand>
        <name>Zn(2+)</name>
        <dbReference type="ChEBI" id="CHEBI:29105"/>
    </ligand>
</feature>
<dbReference type="GO" id="GO:0008270">
    <property type="term" value="F:zinc ion binding"/>
    <property type="evidence" value="ECO:0007669"/>
    <property type="project" value="UniProtKB-UniRule"/>
</dbReference>
<organism evidence="5 6">
    <name type="scientific">Leptolinea tardivitalis</name>
    <dbReference type="NCBI Taxonomy" id="229920"/>
    <lineage>
        <taxon>Bacteria</taxon>
        <taxon>Bacillati</taxon>
        <taxon>Chloroflexota</taxon>
        <taxon>Anaerolineae</taxon>
        <taxon>Anaerolineales</taxon>
        <taxon>Anaerolineaceae</taxon>
        <taxon>Leptolinea</taxon>
    </lineage>
</organism>
<dbReference type="GO" id="GO:0051604">
    <property type="term" value="P:protein maturation"/>
    <property type="evidence" value="ECO:0007669"/>
    <property type="project" value="InterPro"/>
</dbReference>
<proteinExistence type="inferred from homology"/>
<dbReference type="RefSeq" id="WP_062423271.1">
    <property type="nucleotide sequence ID" value="NZ_BBYA01000014.1"/>
</dbReference>
<dbReference type="EMBL" id="LGCK01000002">
    <property type="protein sequence ID" value="KPL74718.1"/>
    <property type="molecule type" value="Genomic_DNA"/>
</dbReference>
<evidence type="ECO:0000256" key="3">
    <source>
        <dbReference type="ARBA" id="ARBA00022833"/>
    </source>
</evidence>
<evidence type="ECO:0000256" key="4">
    <source>
        <dbReference type="HAMAP-Rule" id="MF_00213"/>
    </source>
</evidence>
<feature type="binding site" evidence="4">
    <location>
        <position position="89"/>
    </location>
    <ligand>
        <name>Zn(2+)</name>
        <dbReference type="ChEBI" id="CHEBI:29105"/>
    </ligand>
</feature>
<dbReference type="PANTHER" id="PTHR34535:SF3">
    <property type="entry name" value="HYDROGENASE MATURATION FACTOR HYPA"/>
    <property type="match status" value="1"/>
</dbReference>
<gene>
    <name evidence="4" type="primary">hypA</name>
    <name evidence="5" type="ORF">ADM99_01155</name>
</gene>
<feature type="binding site" evidence="4">
    <location>
        <position position="2"/>
    </location>
    <ligand>
        <name>Ni(2+)</name>
        <dbReference type="ChEBI" id="CHEBI:49786"/>
    </ligand>
</feature>
<evidence type="ECO:0000313" key="6">
    <source>
        <dbReference type="Proteomes" id="UP000050430"/>
    </source>
</evidence>
<dbReference type="Pfam" id="PF01155">
    <property type="entry name" value="HypA"/>
    <property type="match status" value="1"/>
</dbReference>
<dbReference type="Proteomes" id="UP000050430">
    <property type="component" value="Unassembled WGS sequence"/>
</dbReference>
<dbReference type="NCBIfam" id="TIGR00100">
    <property type="entry name" value="hypA"/>
    <property type="match status" value="1"/>
</dbReference>